<dbReference type="Proteomes" id="UP001165289">
    <property type="component" value="Unassembled WGS sequence"/>
</dbReference>
<sequence length="131" mass="15262">MELYRLYYLEVLLTIQLTLARRSLISLEDKDDELLNKVVSLSIEPGVKGKEKFKIQSLRDLEAKLAFLSVDNIWSTWYPNEYTLVFMRPHIENCKIVVNTYISVELGLTISSDHNGKLFPIPYVTLWYSTT</sequence>
<evidence type="ECO:0000313" key="1">
    <source>
        <dbReference type="EMBL" id="KAI6658239.1"/>
    </source>
</evidence>
<reference evidence="1 2" key="1">
    <citation type="journal article" date="2023" name="BMC Biol.">
        <title>The compact genome of the sponge Oopsacas minuta (Hexactinellida) is lacking key metazoan core genes.</title>
        <authorList>
            <person name="Santini S."/>
            <person name="Schenkelaars Q."/>
            <person name="Jourda C."/>
            <person name="Duchesne M."/>
            <person name="Belahbib H."/>
            <person name="Rocher C."/>
            <person name="Selva M."/>
            <person name="Riesgo A."/>
            <person name="Vervoort M."/>
            <person name="Leys S.P."/>
            <person name="Kodjabachian L."/>
            <person name="Le Bivic A."/>
            <person name="Borchiellini C."/>
            <person name="Claverie J.M."/>
            <person name="Renard E."/>
        </authorList>
    </citation>
    <scope>NUCLEOTIDE SEQUENCE [LARGE SCALE GENOMIC DNA]</scope>
    <source>
        <strain evidence="1">SPO-2</strain>
    </source>
</reference>
<dbReference type="EMBL" id="JAKMXF010000099">
    <property type="protein sequence ID" value="KAI6658239.1"/>
    <property type="molecule type" value="Genomic_DNA"/>
</dbReference>
<organism evidence="1 2">
    <name type="scientific">Oopsacas minuta</name>
    <dbReference type="NCBI Taxonomy" id="111878"/>
    <lineage>
        <taxon>Eukaryota</taxon>
        <taxon>Metazoa</taxon>
        <taxon>Porifera</taxon>
        <taxon>Hexactinellida</taxon>
        <taxon>Hexasterophora</taxon>
        <taxon>Lyssacinosida</taxon>
        <taxon>Leucopsacidae</taxon>
        <taxon>Oopsacas</taxon>
    </lineage>
</organism>
<comment type="caution">
    <text evidence="1">The sequence shown here is derived from an EMBL/GenBank/DDBJ whole genome shotgun (WGS) entry which is preliminary data.</text>
</comment>
<gene>
    <name evidence="1" type="ORF">LOD99_15508</name>
</gene>
<protein>
    <submittedName>
        <fullName evidence="1">Uncharacterized protein</fullName>
    </submittedName>
</protein>
<accession>A0AAV7KCA3</accession>
<evidence type="ECO:0000313" key="2">
    <source>
        <dbReference type="Proteomes" id="UP001165289"/>
    </source>
</evidence>
<keyword evidence="2" id="KW-1185">Reference proteome</keyword>
<name>A0AAV7KCA3_9METZ</name>
<dbReference type="AlphaFoldDB" id="A0AAV7KCA3"/>
<proteinExistence type="predicted"/>